<sequence>MAEDDVRWLATLGRRIELGMLYDCRREKVVSKSKLWHDDEMRKACVVHHINQCNFSIISSNEVDDKAAALRMDNALKASYLCGLVDVRGSAKYLEDKIQSCRQARVTVHHRSTTAFTELPLQRCRSNVKDLNQFEQKGATHVVIGVVYGVQSFFIFDRKCSSKENATEVRNHLLHVIENEGAFGKRVTRLSTPSKYGNVENIFCRFLVDFSLEVEPKTYKDAVSMAKKLPLMIEKNGVNSIPILVRLLSLNKLNPQLVKSVGQNSCSEHVLNEFQRILERTNAMQVRCNDLKNNDICKDFPQFSARFEEMSAILDNFIKSIKQKGARALLEIRSGGKEQTIRDVIRDSNQSPFREQQLSVWIKHKEHEMNTVAECLKLLAGVPVIQSQDDLNQLRSRYSRVVCFSFPLTAPDDCLIVLSQSTDSLKQTPHVTEHSLRSQSPWLIEHNATTKSLAAHFMELYKKNWNTQTSSRFVVSGFGSGVHVAILVFEQGRQVHTIFEPPKRLGSKVGHTVVHSDERSSFSQFLVQSHEDYILDICRISQSDPVESDPQILTIPLIERSSSATATYRSYSFGRLPSSDIHHKVIMLFGATGAGKSTLINAMINYILGVKWEDDYRFKIVDERGEGRQSQAHSQTKHITLYTIYGNRHHKIPYTVTLVDTPGFANTGGIGRDKAISNQIQDFFSHSEDHHMDHIDAVGLVVQASRPRLTPTEVYVFDSIMSSFAFDIKRNIILLITFCDAKKPSVIQAIDEAGIAHNETICRFNNSVLYSSKSTYGAVDSDIEDDEDSIDKVLWNMEMKSMAQLFEAVIHLEPITFALLKEGLIESICVTKQETQVGGGSGRKEVGLNHTKSGLLAEKKVESTEEKKAVEVARDVKSNRSSSATGGRIRRFFKRFRFGRARSNRDKYDHL</sequence>
<feature type="domain" description="G" evidence="1">
    <location>
        <begin position="586"/>
        <end position="703"/>
    </location>
</feature>
<dbReference type="Pfam" id="PF21109">
    <property type="entry name" value="Stonustoxin_helical"/>
    <property type="match status" value="1"/>
</dbReference>
<dbReference type="InterPro" id="IPR048997">
    <property type="entry name" value="Stonustoxin-like_helical"/>
</dbReference>
<evidence type="ECO:0000259" key="2">
    <source>
        <dbReference type="Pfam" id="PF21109"/>
    </source>
</evidence>
<dbReference type="KEGG" id="aplc:110981927"/>
<keyword evidence="3" id="KW-1185">Reference proteome</keyword>
<feature type="domain" description="Stonustoxin-like helical" evidence="2">
    <location>
        <begin position="277"/>
        <end position="370"/>
    </location>
</feature>
<organism evidence="3 4">
    <name type="scientific">Acanthaster planci</name>
    <name type="common">Crown-of-thorns starfish</name>
    <dbReference type="NCBI Taxonomy" id="133434"/>
    <lineage>
        <taxon>Eukaryota</taxon>
        <taxon>Metazoa</taxon>
        <taxon>Echinodermata</taxon>
        <taxon>Eleutherozoa</taxon>
        <taxon>Asterozoa</taxon>
        <taxon>Asteroidea</taxon>
        <taxon>Valvatacea</taxon>
        <taxon>Valvatida</taxon>
        <taxon>Acanthasteridae</taxon>
        <taxon>Acanthaster</taxon>
    </lineage>
</organism>
<reference evidence="4" key="1">
    <citation type="submission" date="2025-08" db="UniProtKB">
        <authorList>
            <consortium name="RefSeq"/>
        </authorList>
    </citation>
    <scope>IDENTIFICATION</scope>
</reference>
<dbReference type="InterPro" id="IPR027417">
    <property type="entry name" value="P-loop_NTPase"/>
</dbReference>
<protein>
    <submittedName>
        <fullName evidence="4">Uncharacterized protein LOC110981927</fullName>
    </submittedName>
</protein>
<proteinExistence type="predicted"/>
<name>A0A8B7YT59_ACAPL</name>
<dbReference type="Gene3D" id="3.40.50.300">
    <property type="entry name" value="P-loop containing nucleotide triphosphate hydrolases"/>
    <property type="match status" value="1"/>
</dbReference>
<evidence type="ECO:0000259" key="1">
    <source>
        <dbReference type="Pfam" id="PF01926"/>
    </source>
</evidence>
<dbReference type="GO" id="GO:0005525">
    <property type="term" value="F:GTP binding"/>
    <property type="evidence" value="ECO:0007669"/>
    <property type="project" value="InterPro"/>
</dbReference>
<accession>A0A8B7YT59</accession>
<dbReference type="InterPro" id="IPR006073">
    <property type="entry name" value="GTP-bd"/>
</dbReference>
<evidence type="ECO:0000313" key="4">
    <source>
        <dbReference type="RefSeq" id="XP_022095665.1"/>
    </source>
</evidence>
<gene>
    <name evidence="4" type="primary">LOC110981927</name>
</gene>
<dbReference type="PANTHER" id="PTHR31594:SF16">
    <property type="entry name" value="SI:CH211-281L24.3"/>
    <property type="match status" value="1"/>
</dbReference>
<dbReference type="Proteomes" id="UP000694845">
    <property type="component" value="Unplaced"/>
</dbReference>
<dbReference type="PANTHER" id="PTHR31594">
    <property type="entry name" value="AIG1-TYPE G DOMAIN-CONTAINING PROTEIN"/>
    <property type="match status" value="1"/>
</dbReference>
<dbReference type="CDD" id="cd00882">
    <property type="entry name" value="Ras_like_GTPase"/>
    <property type="match status" value="1"/>
</dbReference>
<dbReference type="AlphaFoldDB" id="A0A8B7YT59"/>
<dbReference type="SUPFAM" id="SSF52540">
    <property type="entry name" value="P-loop containing nucleoside triphosphate hydrolases"/>
    <property type="match status" value="1"/>
</dbReference>
<evidence type="ECO:0000313" key="3">
    <source>
        <dbReference type="Proteomes" id="UP000694845"/>
    </source>
</evidence>
<dbReference type="InterPro" id="IPR052090">
    <property type="entry name" value="Cytolytic_pore-forming_toxin"/>
</dbReference>
<dbReference type="GeneID" id="110981927"/>
<dbReference type="OrthoDB" id="8954335at2759"/>
<dbReference type="RefSeq" id="XP_022095665.1">
    <property type="nucleotide sequence ID" value="XM_022239973.1"/>
</dbReference>
<dbReference type="Pfam" id="PF01926">
    <property type="entry name" value="MMR_HSR1"/>
    <property type="match status" value="1"/>
</dbReference>